<dbReference type="PIRSF" id="PIRSF031051">
    <property type="entry name" value="PyrdxlP_Pase_PHOSPHO2"/>
    <property type="match status" value="1"/>
</dbReference>
<feature type="active site" description="Nucleophile" evidence="5">
    <location>
        <position position="9"/>
    </location>
</feature>
<proteinExistence type="predicted"/>
<dbReference type="AlphaFoldDB" id="A0A177W7G2"/>
<gene>
    <name evidence="8" type="ORF">BDEG_20213</name>
</gene>
<dbReference type="GO" id="GO:0046872">
    <property type="term" value="F:metal ion binding"/>
    <property type="evidence" value="ECO:0007669"/>
    <property type="project" value="UniProtKB-KW"/>
</dbReference>
<feature type="active site" description="Proton donor" evidence="5">
    <location>
        <position position="11"/>
    </location>
</feature>
<dbReference type="Proteomes" id="UP000077115">
    <property type="component" value="Unassembled WGS sequence"/>
</dbReference>
<evidence type="ECO:0000256" key="3">
    <source>
        <dbReference type="ARBA" id="ARBA00022801"/>
    </source>
</evidence>
<dbReference type="OrthoDB" id="10267182at2759"/>
<evidence type="ECO:0000256" key="7">
    <source>
        <dbReference type="PIRSR" id="PIRSR031051-3"/>
    </source>
</evidence>
<dbReference type="NCBIfam" id="TIGR01488">
    <property type="entry name" value="HAD-SF-IB"/>
    <property type="match status" value="1"/>
</dbReference>
<dbReference type="InterPro" id="IPR036412">
    <property type="entry name" value="HAD-like_sf"/>
</dbReference>
<comment type="cofactor">
    <cofactor evidence="1 7">
        <name>Mg(2+)</name>
        <dbReference type="ChEBI" id="CHEBI:18420"/>
    </cofactor>
</comment>
<protein>
    <recommendedName>
        <fullName evidence="10">2,3-diketo-5-methylthio-1-phosphopentane phosphatase</fullName>
    </recommendedName>
</protein>
<dbReference type="STRING" id="403673.A0A177W7G2"/>
<dbReference type="PANTHER" id="PTHR20889:SF12">
    <property type="entry name" value="LP01149P"/>
    <property type="match status" value="1"/>
</dbReference>
<evidence type="ECO:0000256" key="4">
    <source>
        <dbReference type="ARBA" id="ARBA00022842"/>
    </source>
</evidence>
<dbReference type="InterPro" id="IPR016965">
    <property type="entry name" value="Pase_PHOSPHO-typ"/>
</dbReference>
<reference evidence="8 9" key="2">
    <citation type="submission" date="2016-05" db="EMBL/GenBank/DDBJ databases">
        <title>Lineage-specific infection strategies underlie the spectrum of fungal disease in amphibians.</title>
        <authorList>
            <person name="Cuomo C.A."/>
            <person name="Farrer R.A."/>
            <person name="James T."/>
            <person name="Longcore J."/>
            <person name="Birren B."/>
        </authorList>
    </citation>
    <scope>NUCLEOTIDE SEQUENCE [LARGE SCALE GENOMIC DNA]</scope>
    <source>
        <strain evidence="8 9">JEL423</strain>
    </source>
</reference>
<accession>A0A177W7G2</accession>
<feature type="binding site" evidence="7">
    <location>
        <position position="178"/>
    </location>
    <ligand>
        <name>Mg(2+)</name>
        <dbReference type="ChEBI" id="CHEBI:18420"/>
    </ligand>
</feature>
<dbReference type="Pfam" id="PF06888">
    <property type="entry name" value="Put_Phosphatase"/>
    <property type="match status" value="1"/>
</dbReference>
<feature type="binding site" evidence="7">
    <location>
        <position position="11"/>
    </location>
    <ligand>
        <name>Mg(2+)</name>
        <dbReference type="ChEBI" id="CHEBI:18420"/>
    </ligand>
</feature>
<dbReference type="EMBL" id="DS022300">
    <property type="protein sequence ID" value="OAJ35993.1"/>
    <property type="molecule type" value="Genomic_DNA"/>
</dbReference>
<evidence type="ECO:0000313" key="9">
    <source>
        <dbReference type="Proteomes" id="UP000077115"/>
    </source>
</evidence>
<organism evidence="8 9">
    <name type="scientific">Batrachochytrium dendrobatidis (strain JEL423)</name>
    <dbReference type="NCBI Taxonomy" id="403673"/>
    <lineage>
        <taxon>Eukaryota</taxon>
        <taxon>Fungi</taxon>
        <taxon>Fungi incertae sedis</taxon>
        <taxon>Chytridiomycota</taxon>
        <taxon>Chytridiomycota incertae sedis</taxon>
        <taxon>Chytridiomycetes</taxon>
        <taxon>Rhizophydiales</taxon>
        <taxon>Rhizophydiales incertae sedis</taxon>
        <taxon>Batrachochytrium</taxon>
    </lineage>
</organism>
<keyword evidence="3" id="KW-0378">Hydrolase</keyword>
<evidence type="ECO:0000256" key="6">
    <source>
        <dbReference type="PIRSR" id="PIRSR031051-2"/>
    </source>
</evidence>
<keyword evidence="2 7" id="KW-0479">Metal-binding</keyword>
<dbReference type="SUPFAM" id="SSF56784">
    <property type="entry name" value="HAD-like"/>
    <property type="match status" value="1"/>
</dbReference>
<name>A0A177W7G2_BATDL</name>
<feature type="binding site" evidence="6">
    <location>
        <position position="99"/>
    </location>
    <ligand>
        <name>substrate</name>
    </ligand>
</feature>
<sequence length="264" mass="30121">MPRFLLAFDFDHTMIDEDSDAFVFQQLAPELHEKMKELYSTGEYVWTDLMDLLLGDLYQKGVHQHTLTQKLGEISFSHSMKKALELASSMGSEIVVISDANTVYIDTITKAKGINNNISKVITNPGYFDTDGRLRVKRWTTEPAHECIRCSVNLCKGKEILELIRSNGPFDRVIYLGDGQNDYCPSTKLNRTDLVLARTGRSLDKMLKDDTTRSLVNANIMYWKTADDVLEIFKEIFDVNHSVPTLIHTETDKKQCTDKSHSIF</sequence>
<dbReference type="InterPro" id="IPR023214">
    <property type="entry name" value="HAD_sf"/>
</dbReference>
<evidence type="ECO:0000256" key="2">
    <source>
        <dbReference type="ARBA" id="ARBA00022723"/>
    </source>
</evidence>
<evidence type="ECO:0008006" key="10">
    <source>
        <dbReference type="Google" id="ProtNLM"/>
    </source>
</evidence>
<evidence type="ECO:0000256" key="5">
    <source>
        <dbReference type="PIRSR" id="PIRSR031051-1"/>
    </source>
</evidence>
<evidence type="ECO:0000313" key="8">
    <source>
        <dbReference type="EMBL" id="OAJ35993.1"/>
    </source>
</evidence>
<dbReference type="eggNOG" id="KOG3120">
    <property type="taxonomic scope" value="Eukaryota"/>
</dbReference>
<evidence type="ECO:0000256" key="1">
    <source>
        <dbReference type="ARBA" id="ARBA00001946"/>
    </source>
</evidence>
<dbReference type="Gene3D" id="3.40.50.1000">
    <property type="entry name" value="HAD superfamily/HAD-like"/>
    <property type="match status" value="1"/>
</dbReference>
<feature type="binding site" evidence="6">
    <location>
        <position position="20"/>
    </location>
    <ligand>
        <name>substrate</name>
    </ligand>
</feature>
<dbReference type="GO" id="GO:0016791">
    <property type="term" value="F:phosphatase activity"/>
    <property type="evidence" value="ECO:0007669"/>
    <property type="project" value="InterPro"/>
</dbReference>
<dbReference type="InterPro" id="IPR006384">
    <property type="entry name" value="HAD_hydro_PyrdxlP_Pase-like"/>
</dbReference>
<keyword evidence="4 7" id="KW-0460">Magnesium</keyword>
<reference evidence="8 9" key="1">
    <citation type="submission" date="2006-10" db="EMBL/GenBank/DDBJ databases">
        <title>The Genome Sequence of Batrachochytrium dendrobatidis JEL423.</title>
        <authorList>
            <consortium name="The Broad Institute Genome Sequencing Platform"/>
            <person name="Birren B."/>
            <person name="Lander E."/>
            <person name="Galagan J."/>
            <person name="Cuomo C."/>
            <person name="Devon K."/>
            <person name="Jaffe D."/>
            <person name="Butler J."/>
            <person name="Alvarez P."/>
            <person name="Gnerre S."/>
            <person name="Grabherr M."/>
            <person name="Kleber M."/>
            <person name="Mauceli E."/>
            <person name="Brockman W."/>
            <person name="Young S."/>
            <person name="LaButti K."/>
            <person name="Sykes S."/>
            <person name="DeCaprio D."/>
            <person name="Crawford M."/>
            <person name="Koehrsen M."/>
            <person name="Engels R."/>
            <person name="Montgomery P."/>
            <person name="Pearson M."/>
            <person name="Howarth C."/>
            <person name="Larson L."/>
            <person name="White J."/>
            <person name="O'Leary S."/>
            <person name="Kodira C."/>
            <person name="Zeng Q."/>
            <person name="Yandava C."/>
            <person name="Alvarado L."/>
            <person name="Longcore J."/>
            <person name="James T."/>
        </authorList>
    </citation>
    <scope>NUCLEOTIDE SEQUENCE [LARGE SCALE GENOMIC DNA]</scope>
    <source>
        <strain evidence="8 9">JEL423</strain>
    </source>
</reference>
<dbReference type="PANTHER" id="PTHR20889">
    <property type="entry name" value="PHOSPHATASE, ORPHAN 1, 2"/>
    <property type="match status" value="1"/>
</dbReference>
<feature type="binding site" evidence="7">
    <location>
        <position position="9"/>
    </location>
    <ligand>
        <name>Mg(2+)</name>
        <dbReference type="ChEBI" id="CHEBI:18420"/>
    </ligand>
</feature>
<dbReference type="VEuPathDB" id="FungiDB:BDEG_20213"/>
<dbReference type="NCBIfam" id="TIGR01489">
    <property type="entry name" value="DKMTPPase-SF"/>
    <property type="match status" value="1"/>
</dbReference>